<evidence type="ECO:0000256" key="3">
    <source>
        <dbReference type="ARBA" id="ARBA00022670"/>
    </source>
</evidence>
<dbReference type="Proteomes" id="UP000494163">
    <property type="component" value="Chromosome 3L"/>
</dbReference>
<dbReference type="GO" id="GO:0004298">
    <property type="term" value="F:threonine-type endopeptidase activity"/>
    <property type="evidence" value="ECO:0007669"/>
    <property type="project" value="UniProtKB-KW"/>
</dbReference>
<evidence type="ECO:0000313" key="13">
    <source>
        <dbReference type="EMBL" id="ALC44093.1"/>
    </source>
</evidence>
<protein>
    <recommendedName>
        <fullName evidence="11">Proteasome subunit beta</fullName>
    </recommendedName>
</protein>
<comment type="similarity">
    <text evidence="11">Belongs to the peptidase T1B family.</text>
</comment>
<evidence type="ECO:0000256" key="6">
    <source>
        <dbReference type="ARBA" id="ARBA00022942"/>
    </source>
</evidence>
<comment type="subcellular location">
    <subcellularLocation>
        <location evidence="11">Cytoplasm</location>
    </subcellularLocation>
    <subcellularLocation>
        <location evidence="11">Nucleus</location>
    </subcellularLocation>
</comment>
<proteinExistence type="inferred from homology"/>
<comment type="subunit">
    <text evidence="11">Component of the proteasome complex.</text>
</comment>
<dbReference type="GO" id="GO:0051603">
    <property type="term" value="P:proteolysis involved in protein catabolic process"/>
    <property type="evidence" value="ECO:0007669"/>
    <property type="project" value="InterPro"/>
</dbReference>
<keyword evidence="7 11" id="KW-0539">Nucleus</keyword>
<dbReference type="STRING" id="30019.A0A0M3QWG2"/>
<sequence>MEHLGGFNFRNSLRNMQLQNSGFEPPQPFITGTTVVGVVFDEGVMIGTDSRGTIKNLIVCEENIKLHKLQEHIYCGGTGYGSDLINLTAIIKTQLDMHYWNTNKRPVPVVAVKKIIREMVLSHHGKFMAGYIIGGVDKTGVHLCTVYFDGSTDNSMYCSMGSGQYAAMGLLETGWQSNMDEDDARELMVKAIKAGITADAYSGCSIDLCIIRKDFTVEHCNEIISQSTSSNKSPCINPGKAMVRSFIVQELEIVSETVHLLKSNTIIKMPLPRRILLKSLRPISACTKISRKRKRTADPDDTTDESPCKKKRD</sequence>
<evidence type="ECO:0000256" key="9">
    <source>
        <dbReference type="ARBA" id="ARBA00026071"/>
    </source>
</evidence>
<keyword evidence="2 11" id="KW-0963">Cytoplasm</keyword>
<evidence type="ECO:0000256" key="10">
    <source>
        <dbReference type="PIRSR" id="PIRSR600243-1"/>
    </source>
</evidence>
<comment type="catalytic activity">
    <reaction evidence="1">
        <text>Cleavage of peptide bonds with very broad specificity.</text>
        <dbReference type="EC" id="3.4.25.1"/>
    </reaction>
</comment>
<dbReference type="PANTHER" id="PTHR32194">
    <property type="entry name" value="METALLOPROTEASE TLDD"/>
    <property type="match status" value="1"/>
</dbReference>
<evidence type="ECO:0000256" key="11">
    <source>
        <dbReference type="RuleBase" id="RU004203"/>
    </source>
</evidence>
<evidence type="ECO:0000256" key="1">
    <source>
        <dbReference type="ARBA" id="ARBA00001198"/>
    </source>
</evidence>
<organism evidence="13 14">
    <name type="scientific">Drosophila busckii</name>
    <name type="common">Fruit fly</name>
    <dbReference type="NCBI Taxonomy" id="30019"/>
    <lineage>
        <taxon>Eukaryota</taxon>
        <taxon>Metazoa</taxon>
        <taxon>Ecdysozoa</taxon>
        <taxon>Arthropoda</taxon>
        <taxon>Hexapoda</taxon>
        <taxon>Insecta</taxon>
        <taxon>Pterygota</taxon>
        <taxon>Neoptera</taxon>
        <taxon>Endopterygota</taxon>
        <taxon>Diptera</taxon>
        <taxon>Brachycera</taxon>
        <taxon>Muscomorpha</taxon>
        <taxon>Ephydroidea</taxon>
        <taxon>Drosophilidae</taxon>
        <taxon>Drosophila</taxon>
    </lineage>
</organism>
<gene>
    <name evidence="13" type="ORF">Dbus_chr3Lg1259</name>
</gene>
<dbReference type="SUPFAM" id="SSF56235">
    <property type="entry name" value="N-terminal nucleophile aminohydrolases (Ntn hydrolases)"/>
    <property type="match status" value="1"/>
</dbReference>
<comment type="subunit">
    <text evidence="9">The 26S proteasome consists of a 20S proteasome core and two 19S regulatory subunits. The 20S proteasome core is composed of 28 subunits that are arranged in four stacked rings, resulting in a barrel-shaped structure. The two end rings are each formed by seven alpha subunits, and the two central rings are each formed by seven beta subunits. The catalytic chamber with the active sites is on the inside of the barrel.</text>
</comment>
<dbReference type="Pfam" id="PF00227">
    <property type="entry name" value="Proteasome"/>
    <property type="match status" value="1"/>
</dbReference>
<keyword evidence="14" id="KW-1185">Reference proteome</keyword>
<name>A0A0M3QWG2_DROBS</name>
<dbReference type="PANTHER" id="PTHR32194:SF4">
    <property type="entry name" value="PROTEASOME SUBUNIT BETA TYPE-7"/>
    <property type="match status" value="1"/>
</dbReference>
<dbReference type="InterPro" id="IPR001353">
    <property type="entry name" value="Proteasome_sua/b"/>
</dbReference>
<dbReference type="InterPro" id="IPR029055">
    <property type="entry name" value="Ntn_hydrolases_N"/>
</dbReference>
<dbReference type="InterPro" id="IPR000243">
    <property type="entry name" value="Pept_T1A_subB"/>
</dbReference>
<dbReference type="GO" id="GO:0005839">
    <property type="term" value="C:proteasome core complex"/>
    <property type="evidence" value="ECO:0007669"/>
    <property type="project" value="InterPro"/>
</dbReference>
<evidence type="ECO:0000256" key="2">
    <source>
        <dbReference type="ARBA" id="ARBA00022490"/>
    </source>
</evidence>
<dbReference type="EMBL" id="CP012525">
    <property type="protein sequence ID" value="ALC44093.1"/>
    <property type="molecule type" value="Genomic_DNA"/>
</dbReference>
<keyword evidence="6 11" id="KW-0647">Proteasome</keyword>
<feature type="region of interest" description="Disordered" evidence="12">
    <location>
        <begin position="290"/>
        <end position="313"/>
    </location>
</feature>
<comment type="function">
    <text evidence="11">Component of the proteasome, a multicatalytic proteinase complex which is characterized by its ability to cleave peptides with Arg, Phe, Tyr, Leu, and Glu adjacent to the leaving group at neutral or slightly basic pH. The proteasome has an ATP-dependent proteolytic activity.</text>
</comment>
<evidence type="ECO:0000256" key="7">
    <source>
        <dbReference type="ARBA" id="ARBA00023242"/>
    </source>
</evidence>
<dbReference type="OMA" id="MNTGFRK"/>
<dbReference type="Gene3D" id="3.60.20.10">
    <property type="entry name" value="Glutamine Phosphoribosylpyrophosphate, subunit 1, domain 1"/>
    <property type="match status" value="1"/>
</dbReference>
<dbReference type="OrthoDB" id="429533at2759"/>
<evidence type="ECO:0000256" key="12">
    <source>
        <dbReference type="SAM" id="MobiDB-lite"/>
    </source>
</evidence>
<dbReference type="InterPro" id="IPR023333">
    <property type="entry name" value="Proteasome_suB-type"/>
</dbReference>
<dbReference type="InterPro" id="IPR016050">
    <property type="entry name" value="Proteasome_bsu_CS"/>
</dbReference>
<evidence type="ECO:0000256" key="5">
    <source>
        <dbReference type="ARBA" id="ARBA00022801"/>
    </source>
</evidence>
<keyword evidence="5" id="KW-0378">Hydrolase</keyword>
<dbReference type="AlphaFoldDB" id="A0A0M3QWG2"/>
<dbReference type="PROSITE" id="PS00854">
    <property type="entry name" value="PROTEASOME_BETA_1"/>
    <property type="match status" value="1"/>
</dbReference>
<dbReference type="PRINTS" id="PR00141">
    <property type="entry name" value="PROTEASOME"/>
</dbReference>
<accession>A0A0M3QWG2</accession>
<dbReference type="PROSITE" id="PS51476">
    <property type="entry name" value="PROTEASOME_BETA_2"/>
    <property type="match status" value="1"/>
</dbReference>
<evidence type="ECO:0000256" key="8">
    <source>
        <dbReference type="ARBA" id="ARBA00024953"/>
    </source>
</evidence>
<evidence type="ECO:0000313" key="14">
    <source>
        <dbReference type="Proteomes" id="UP000494163"/>
    </source>
</evidence>
<feature type="active site" description="Nucleophile" evidence="10">
    <location>
        <position position="33"/>
    </location>
</feature>
<keyword evidence="3" id="KW-0645">Protease</keyword>
<dbReference type="GO" id="GO:0005737">
    <property type="term" value="C:cytoplasm"/>
    <property type="evidence" value="ECO:0007669"/>
    <property type="project" value="UniProtKB-SubCell"/>
</dbReference>
<evidence type="ECO:0000256" key="4">
    <source>
        <dbReference type="ARBA" id="ARBA00022698"/>
    </source>
</evidence>
<reference evidence="13 14" key="1">
    <citation type="submission" date="2015-08" db="EMBL/GenBank/DDBJ databases">
        <title>Ancestral chromatin configuration constrains chromatin evolution on differentiating sex chromosomes in Drosophila.</title>
        <authorList>
            <person name="Zhou Q."/>
            <person name="Bachtrog D."/>
        </authorList>
    </citation>
    <scope>NUCLEOTIDE SEQUENCE [LARGE SCALE GENOMIC DNA]</scope>
    <source>
        <tissue evidence="13">Whole larvae</tissue>
    </source>
</reference>
<keyword evidence="4" id="KW-0888">Threonine protease</keyword>
<comment type="function">
    <text evidence="8">Non-catalytic component of the proteasome, a multicatalytic proteinase complex which is characterized by its ability to cleave peptides with Arg, Phe, Tyr, Leu, and Glu adjacent to the leaving group at neutral or slightly basic pH. The proteasome has an ATP-dependent proteolytic activity.</text>
</comment>
<dbReference type="GO" id="GO:0005634">
    <property type="term" value="C:nucleus"/>
    <property type="evidence" value="ECO:0007669"/>
    <property type="project" value="UniProtKB-SubCell"/>
</dbReference>